<accession>A0A097ECX6</accession>
<evidence type="ECO:0000256" key="1">
    <source>
        <dbReference type="SAM" id="SignalP"/>
    </source>
</evidence>
<dbReference type="eggNOG" id="ENOG502Z7YP">
    <property type="taxonomic scope" value="Bacteria"/>
</dbReference>
<evidence type="ECO:0000313" key="3">
    <source>
        <dbReference type="EMBL" id="AIT05416.1"/>
    </source>
</evidence>
<dbReference type="Proteomes" id="UP000033200">
    <property type="component" value="Chromosome"/>
</dbReference>
<dbReference type="HOGENOM" id="CLU_045097_0_0_5"/>
<dbReference type="RefSeq" id="WP_038658980.1">
    <property type="nucleotide sequence ID" value="NZ_CP009571.1"/>
</dbReference>
<dbReference type="InterPro" id="IPR025388">
    <property type="entry name" value="Alginate_export_dom"/>
</dbReference>
<dbReference type="STRING" id="1549858.MC45_02250"/>
<feature type="signal peptide" evidence="1">
    <location>
        <begin position="1"/>
        <end position="22"/>
    </location>
</feature>
<evidence type="ECO:0000313" key="4">
    <source>
        <dbReference type="Proteomes" id="UP000033200"/>
    </source>
</evidence>
<feature type="domain" description="Alginate export" evidence="2">
    <location>
        <begin position="58"/>
        <end position="353"/>
    </location>
</feature>
<name>A0A097ECX6_9SPHN</name>
<evidence type="ECO:0000259" key="2">
    <source>
        <dbReference type="Pfam" id="PF13372"/>
    </source>
</evidence>
<dbReference type="EMBL" id="CP009571">
    <property type="protein sequence ID" value="AIT05416.1"/>
    <property type="molecule type" value="Genomic_DNA"/>
</dbReference>
<dbReference type="AlphaFoldDB" id="A0A097ECX6"/>
<dbReference type="Gene3D" id="2.40.160.10">
    <property type="entry name" value="Porin"/>
    <property type="match status" value="1"/>
</dbReference>
<keyword evidence="1" id="KW-0732">Signal</keyword>
<dbReference type="InterPro" id="IPR023614">
    <property type="entry name" value="Porin_dom_sf"/>
</dbReference>
<sequence>MRLIFNLSLLSVAVIAAGPAAAQTLTPLAEARLRHEHVEQDGLPEHADAVTVRVRAGLQARAGHWTALAEAQGNLAIVGDYYDGLAGPATVRPQISDPQNVALYRAQLQYRSDALTVTAGRQRIQLDDERFVGAAAIRNNGQTFDAVRTELTPVKGVKADVTYAWGVRTVWGIDGAGARQQAIGGNNVFATLGVTTPVGTLAGFAYLVDQDEAIVQGYRLSSQTYGARLAGSRGFGKTKLAWTASHARQSDYHRNPNDYAADYWLADIGLDLAGPKVGAGYEVLGAGRGRSRGATLASFQTPLASIFKFQGWADKLTTTPADGIRDLYGSAGWGWPQLGALKAVSVQAVYHRFESDRLVRHYGNEIDLLAQARIGRTVASLRYADYRADRFATDTRKVWLQMDWTL</sequence>
<protein>
    <recommendedName>
        <fullName evidence="2">Alginate export domain-containing protein</fullName>
    </recommendedName>
</protein>
<feature type="chain" id="PRO_5001934138" description="Alginate export domain-containing protein" evidence="1">
    <location>
        <begin position="23"/>
        <end position="406"/>
    </location>
</feature>
<gene>
    <name evidence="3" type="ORF">MC45_02250</name>
</gene>
<dbReference type="Pfam" id="PF13372">
    <property type="entry name" value="Alginate_exp"/>
    <property type="match status" value="1"/>
</dbReference>
<keyword evidence="4" id="KW-1185">Reference proteome</keyword>
<organism evidence="3 4">
    <name type="scientific">Sphingomonas taxi</name>
    <dbReference type="NCBI Taxonomy" id="1549858"/>
    <lineage>
        <taxon>Bacteria</taxon>
        <taxon>Pseudomonadati</taxon>
        <taxon>Pseudomonadota</taxon>
        <taxon>Alphaproteobacteria</taxon>
        <taxon>Sphingomonadales</taxon>
        <taxon>Sphingomonadaceae</taxon>
        <taxon>Sphingomonas</taxon>
    </lineage>
</organism>
<dbReference type="KEGG" id="stax:MC45_02250"/>
<proteinExistence type="predicted"/>
<reference evidence="3 4" key="1">
    <citation type="submission" date="2014-09" db="EMBL/GenBank/DDBJ databases">
        <title>Using Illumina technology Improving SMRT sequencing Genome Assembly by RASTools.</title>
        <authorList>
            <person name="Zhou Y."/>
            <person name="Ma T."/>
            <person name="Liu T."/>
        </authorList>
    </citation>
    <scope>NUCLEOTIDE SEQUENCE [LARGE SCALE GENOMIC DNA]</scope>
    <source>
        <strain evidence="3 4">ATCC 55669</strain>
    </source>
</reference>